<dbReference type="Proteomes" id="UP000243679">
    <property type="component" value="Chromosome"/>
</dbReference>
<proteinExistence type="predicted"/>
<reference evidence="4 5" key="1">
    <citation type="journal article" date="2017" name="ISME J.">
        <title>An acid-tolerant ammonia-oxidizing ?-proteobacterium from soil.</title>
        <authorList>
            <person name="Hayatsu M."/>
            <person name="Tago K."/>
            <person name="Uchiyama I."/>
            <person name="Toyoda A."/>
            <person name="Wang Y."/>
            <person name="Shimomura Y."/>
            <person name="Okubo T."/>
            <person name="Kurisu F."/>
            <person name="Hirono Y."/>
            <person name="Nonaka K."/>
            <person name="Akiyama H."/>
            <person name="Itoh T."/>
            <person name="Takami H."/>
        </authorList>
    </citation>
    <scope>NUCLEOTIDE SEQUENCE [LARGE SCALE GENOMIC DNA]</scope>
    <source>
        <strain evidence="4 5">TAO100</strain>
    </source>
</reference>
<dbReference type="SUPFAM" id="SSF47473">
    <property type="entry name" value="EF-hand"/>
    <property type="match status" value="1"/>
</dbReference>
<gene>
    <name evidence="4" type="ORF">TAO_1788</name>
</gene>
<evidence type="ECO:0000256" key="1">
    <source>
        <dbReference type="SAM" id="MobiDB-lite"/>
    </source>
</evidence>
<dbReference type="PROSITE" id="PS00018">
    <property type="entry name" value="EF_HAND_1"/>
    <property type="match status" value="2"/>
</dbReference>
<feature type="compositionally biased region" description="Basic residues" evidence="1">
    <location>
        <begin position="97"/>
        <end position="109"/>
    </location>
</feature>
<feature type="compositionally biased region" description="Basic and acidic residues" evidence="1">
    <location>
        <begin position="77"/>
        <end position="96"/>
    </location>
</feature>
<name>A0A1Q2SPU5_9GAMM</name>
<keyword evidence="2" id="KW-0732">Signal</keyword>
<feature type="region of interest" description="Disordered" evidence="1">
    <location>
        <begin position="39"/>
        <end position="119"/>
    </location>
</feature>
<dbReference type="GO" id="GO:0005509">
    <property type="term" value="F:calcium ion binding"/>
    <property type="evidence" value="ECO:0007669"/>
    <property type="project" value="InterPro"/>
</dbReference>
<keyword evidence="5" id="KW-1185">Reference proteome</keyword>
<evidence type="ECO:0000259" key="3">
    <source>
        <dbReference type="PROSITE" id="PS50222"/>
    </source>
</evidence>
<dbReference type="CDD" id="cd00051">
    <property type="entry name" value="EFh"/>
    <property type="match status" value="1"/>
</dbReference>
<feature type="chain" id="PRO_5012795047" evidence="2">
    <location>
        <begin position="24"/>
        <end position="119"/>
    </location>
</feature>
<evidence type="ECO:0000313" key="5">
    <source>
        <dbReference type="Proteomes" id="UP000243679"/>
    </source>
</evidence>
<protein>
    <submittedName>
        <fullName evidence="4">Hypothetical conserved protein</fullName>
    </submittedName>
</protein>
<evidence type="ECO:0000256" key="2">
    <source>
        <dbReference type="SAM" id="SignalP"/>
    </source>
</evidence>
<dbReference type="RefSeq" id="WP_096527627.1">
    <property type="nucleotide sequence ID" value="NZ_AP014836.1"/>
</dbReference>
<dbReference type="EMBL" id="AP014836">
    <property type="protein sequence ID" value="BAW81158.1"/>
    <property type="molecule type" value="Genomic_DNA"/>
</dbReference>
<sequence length="119" mass="13602">MKTISYLILLGGVLSLVSITASGANLSSSQNTYPALKMGINKDKEMRSDERFKKMDKNRDGRISKQELRSKGGNKFKRLDTNKDGYVSKEEFEANGKKHQRRQNKRHSKKEGSQFQGQY</sequence>
<dbReference type="Gene3D" id="1.10.238.10">
    <property type="entry name" value="EF-hand"/>
    <property type="match status" value="2"/>
</dbReference>
<dbReference type="KEGG" id="ntt:TAO_1788"/>
<evidence type="ECO:0000313" key="4">
    <source>
        <dbReference type="EMBL" id="BAW81158.1"/>
    </source>
</evidence>
<feature type="domain" description="EF-hand" evidence="3">
    <location>
        <begin position="43"/>
        <end position="78"/>
    </location>
</feature>
<dbReference type="InterPro" id="IPR018247">
    <property type="entry name" value="EF_Hand_1_Ca_BS"/>
</dbReference>
<dbReference type="Pfam" id="PF13499">
    <property type="entry name" value="EF-hand_7"/>
    <property type="match status" value="1"/>
</dbReference>
<feature type="compositionally biased region" description="Basic and acidic residues" evidence="1">
    <location>
        <begin position="40"/>
        <end position="70"/>
    </location>
</feature>
<dbReference type="InterPro" id="IPR011992">
    <property type="entry name" value="EF-hand-dom_pair"/>
</dbReference>
<dbReference type="AlphaFoldDB" id="A0A1Q2SPU5"/>
<organism evidence="4 5">
    <name type="scientific">Candidatus Nitrosoglobus terrae</name>
    <dbReference type="NCBI Taxonomy" id="1630141"/>
    <lineage>
        <taxon>Bacteria</taxon>
        <taxon>Pseudomonadati</taxon>
        <taxon>Pseudomonadota</taxon>
        <taxon>Gammaproteobacteria</taxon>
        <taxon>Chromatiales</taxon>
        <taxon>Chromatiaceae</taxon>
        <taxon>Candidatus Nitrosoglobus</taxon>
    </lineage>
</organism>
<feature type="signal peptide" evidence="2">
    <location>
        <begin position="1"/>
        <end position="23"/>
    </location>
</feature>
<accession>A0A1Q2SPU5</accession>
<dbReference type="OrthoDB" id="5703633at2"/>
<dbReference type="InterPro" id="IPR002048">
    <property type="entry name" value="EF_hand_dom"/>
</dbReference>
<dbReference type="PROSITE" id="PS50222">
    <property type="entry name" value="EF_HAND_2"/>
    <property type="match status" value="1"/>
</dbReference>